<keyword evidence="2" id="KW-0460">Magnesium</keyword>
<protein>
    <recommendedName>
        <fullName evidence="2">Thiamine-monophosphate kinase</fullName>
        <shortName evidence="2">TMP kinase</shortName>
        <shortName evidence="2">Thiamine-phosphate kinase</shortName>
        <ecNumber evidence="2">2.7.4.16</ecNumber>
    </recommendedName>
</protein>
<feature type="binding site" evidence="2">
    <location>
        <position position="43"/>
    </location>
    <ligand>
        <name>Mg(2+)</name>
        <dbReference type="ChEBI" id="CHEBI:18420"/>
        <label>4</label>
    </ligand>
</feature>
<dbReference type="GO" id="GO:0009228">
    <property type="term" value="P:thiamine biosynthetic process"/>
    <property type="evidence" value="ECO:0007669"/>
    <property type="project" value="UniProtKB-KW"/>
</dbReference>
<dbReference type="GO" id="GO:0009030">
    <property type="term" value="F:thiamine-phosphate kinase activity"/>
    <property type="evidence" value="ECO:0007669"/>
    <property type="project" value="UniProtKB-UniRule"/>
</dbReference>
<dbReference type="Gene3D" id="3.30.1330.10">
    <property type="entry name" value="PurM-like, N-terminal domain"/>
    <property type="match status" value="1"/>
</dbReference>
<comment type="caution">
    <text evidence="5">The sequence shown here is derived from an EMBL/GenBank/DDBJ whole genome shotgun (WGS) entry which is preliminary data.</text>
</comment>
<sequence length="315" mass="33438">MREFALIDRLSQRLANRRADTRLGIGDDGALVAPSAGQELAITTDTLIAGRHFPVDTSAFDIGYKALAVNLSDLAAMGADPAWVTIALAAPELNAGWCDALLDGALAAIGDASVDIVGGDTTRGELSLTITAIGCLPAGAALRRSGARVGDLIAVTGTLGDAAYGLQCWPTRDNATRDQQFFIDRLARPQWRPGAALRGLVNAAIDISDGLAADLEHVLSASEVGARLDIDTLPTSESMMRSCDRETRLGLQWSGGDDYELCVTLNEAQLDRARAAIDCPLTVIGEIEAEIGLRAFDRHGVRWNSDKARGWDHFA</sequence>
<feature type="binding site" evidence="2">
    <location>
        <position position="257"/>
    </location>
    <ligand>
        <name>substrate</name>
    </ligand>
</feature>
<dbReference type="Pfam" id="PF02769">
    <property type="entry name" value="AIRS_C"/>
    <property type="match status" value="1"/>
</dbReference>
<feature type="binding site" evidence="2">
    <location>
        <position position="73"/>
    </location>
    <ligand>
        <name>Mg(2+)</name>
        <dbReference type="ChEBI" id="CHEBI:18420"/>
        <label>4</label>
    </ligand>
</feature>
<name>U2FVF7_9GAMM</name>
<keyword evidence="6" id="KW-1185">Reference proteome</keyword>
<dbReference type="InterPro" id="IPR016188">
    <property type="entry name" value="PurM-like_N"/>
</dbReference>
<dbReference type="PANTHER" id="PTHR30270:SF0">
    <property type="entry name" value="THIAMINE-MONOPHOSPHATE KINASE"/>
    <property type="match status" value="1"/>
</dbReference>
<feature type="binding site" evidence="2">
    <location>
        <position position="28"/>
    </location>
    <ligand>
        <name>Mg(2+)</name>
        <dbReference type="ChEBI" id="CHEBI:18420"/>
        <label>3</label>
    </ligand>
</feature>
<accession>U2FVF7</accession>
<keyword evidence="2 5" id="KW-0808">Transferase</keyword>
<dbReference type="InterPro" id="IPR010918">
    <property type="entry name" value="PurM-like_C_dom"/>
</dbReference>
<reference evidence="5 6" key="1">
    <citation type="journal article" date="2011" name="J. Bacteriol.">
        <title>Genome sequence of Salinisphaera shabanensis, a gammaproteobacterium from the harsh, variable environment of the brine-seawater interface of the Shaban Deep in the Red Sea.</title>
        <authorList>
            <person name="Antunes A."/>
            <person name="Alam I."/>
            <person name="Bajic V.B."/>
            <person name="Stingl U."/>
        </authorList>
    </citation>
    <scope>NUCLEOTIDE SEQUENCE [LARGE SCALE GENOMIC DNA]</scope>
    <source>
        <strain evidence="5 6">E1L3A</strain>
    </source>
</reference>
<feature type="binding site" evidence="2">
    <location>
        <position position="73"/>
    </location>
    <ligand>
        <name>Mg(2+)</name>
        <dbReference type="ChEBI" id="CHEBI:18420"/>
        <label>3</label>
    </ligand>
</feature>
<dbReference type="PIRSF" id="PIRSF005303">
    <property type="entry name" value="Thiam_monoph_kin"/>
    <property type="match status" value="1"/>
</dbReference>
<evidence type="ECO:0000313" key="5">
    <source>
        <dbReference type="EMBL" id="ERJ18298.1"/>
    </source>
</evidence>
<dbReference type="InterPro" id="IPR006283">
    <property type="entry name" value="ThiL-like"/>
</dbReference>
<feature type="binding site" evidence="2">
    <location>
        <position position="28"/>
    </location>
    <ligand>
        <name>Mg(2+)</name>
        <dbReference type="ChEBI" id="CHEBI:18420"/>
        <label>4</label>
    </ligand>
</feature>
<feature type="domain" description="PurM-like C-terminal" evidence="4">
    <location>
        <begin position="148"/>
        <end position="292"/>
    </location>
</feature>
<dbReference type="InterPro" id="IPR036921">
    <property type="entry name" value="PurM-like_N_sf"/>
</dbReference>
<feature type="binding site" evidence="2">
    <location>
        <position position="120"/>
    </location>
    <ligand>
        <name>Mg(2+)</name>
        <dbReference type="ChEBI" id="CHEBI:18420"/>
        <label>1</label>
    </ligand>
</feature>
<dbReference type="Gene3D" id="3.90.650.10">
    <property type="entry name" value="PurM-like C-terminal domain"/>
    <property type="match status" value="1"/>
</dbReference>
<keyword evidence="1 2" id="KW-0784">Thiamine biosynthesis</keyword>
<dbReference type="GO" id="GO:0005524">
    <property type="term" value="F:ATP binding"/>
    <property type="evidence" value="ECO:0007669"/>
    <property type="project" value="UniProtKB-UniRule"/>
</dbReference>
<dbReference type="NCBIfam" id="TIGR01379">
    <property type="entry name" value="thiL"/>
    <property type="match status" value="1"/>
</dbReference>
<dbReference type="AlphaFoldDB" id="U2FVF7"/>
<dbReference type="PANTHER" id="PTHR30270">
    <property type="entry name" value="THIAMINE-MONOPHOSPHATE KINASE"/>
    <property type="match status" value="1"/>
</dbReference>
<feature type="binding site" evidence="2">
    <location>
        <position position="144"/>
    </location>
    <ligand>
        <name>ATP</name>
        <dbReference type="ChEBI" id="CHEBI:30616"/>
    </ligand>
</feature>
<comment type="pathway">
    <text evidence="2">Cofactor biosynthesis; thiamine diphosphate biosynthesis; thiamine diphosphate from thiamine phosphate: step 1/1.</text>
</comment>
<keyword evidence="2" id="KW-0067">ATP-binding</keyword>
<evidence type="ECO:0000256" key="2">
    <source>
        <dbReference type="HAMAP-Rule" id="MF_02128"/>
    </source>
</evidence>
<proteinExistence type="inferred from homology"/>
<feature type="binding site" evidence="2">
    <location>
        <begin position="119"/>
        <end position="120"/>
    </location>
    <ligand>
        <name>ATP</name>
        <dbReference type="ChEBI" id="CHEBI:30616"/>
    </ligand>
</feature>
<keyword evidence="2" id="KW-0547">Nucleotide-binding</keyword>
<organism evidence="5 6">
    <name type="scientific">Salinisphaera shabanensis E1L3A</name>
    <dbReference type="NCBI Taxonomy" id="1033802"/>
    <lineage>
        <taxon>Bacteria</taxon>
        <taxon>Pseudomonadati</taxon>
        <taxon>Pseudomonadota</taxon>
        <taxon>Gammaproteobacteria</taxon>
        <taxon>Salinisphaerales</taxon>
        <taxon>Salinisphaeraceae</taxon>
        <taxon>Salinisphaera</taxon>
    </lineage>
</organism>
<dbReference type="UniPathway" id="UPA00060">
    <property type="reaction ID" value="UER00142"/>
</dbReference>
<reference evidence="5 6" key="2">
    <citation type="journal article" date="2013" name="PLoS ONE">
        <title>INDIGO - INtegrated Data Warehouse of MIcrobial GenOmes with Examples from the Red Sea Extremophiles.</title>
        <authorList>
            <person name="Alam I."/>
            <person name="Antunes A."/>
            <person name="Kamau A.A."/>
            <person name="Ba Alawi W."/>
            <person name="Kalkatawi M."/>
            <person name="Stingl U."/>
            <person name="Bajic V.B."/>
        </authorList>
    </citation>
    <scope>NUCLEOTIDE SEQUENCE [LARGE SCALE GENOMIC DNA]</scope>
    <source>
        <strain evidence="5 6">E1L3A</strain>
    </source>
</reference>
<feature type="binding site" evidence="2">
    <location>
        <position position="209"/>
    </location>
    <ligand>
        <name>Mg(2+)</name>
        <dbReference type="ChEBI" id="CHEBI:18420"/>
        <label>5</label>
    </ligand>
</feature>
<keyword evidence="2" id="KW-0479">Metal-binding</keyword>
<comment type="miscellaneous">
    <text evidence="2">Reaction mechanism of ThiL seems to utilize a direct, inline transfer of the gamma-phosphate of ATP to TMP rather than a phosphorylated enzyme intermediate.</text>
</comment>
<feature type="binding site" evidence="2">
    <location>
        <position position="73"/>
    </location>
    <ligand>
        <name>Mg(2+)</name>
        <dbReference type="ChEBI" id="CHEBI:18420"/>
        <label>2</label>
    </ligand>
</feature>
<keyword evidence="2 5" id="KW-0418">Kinase</keyword>
<dbReference type="InterPro" id="IPR036676">
    <property type="entry name" value="PurM-like_C_sf"/>
</dbReference>
<dbReference type="EC" id="2.7.4.16" evidence="2"/>
<comment type="catalytic activity">
    <reaction evidence="2">
        <text>thiamine phosphate + ATP = thiamine diphosphate + ADP</text>
        <dbReference type="Rhea" id="RHEA:15913"/>
        <dbReference type="ChEBI" id="CHEBI:30616"/>
        <dbReference type="ChEBI" id="CHEBI:37575"/>
        <dbReference type="ChEBI" id="CHEBI:58937"/>
        <dbReference type="ChEBI" id="CHEBI:456216"/>
        <dbReference type="EC" id="2.7.4.16"/>
    </reaction>
</comment>
<comment type="similarity">
    <text evidence="2">Belongs to the thiamine-monophosphate kinase family.</text>
</comment>
<dbReference type="eggNOG" id="COG0611">
    <property type="taxonomic scope" value="Bacteria"/>
</dbReference>
<feature type="binding site" evidence="2">
    <location>
        <position position="44"/>
    </location>
    <ligand>
        <name>Mg(2+)</name>
        <dbReference type="ChEBI" id="CHEBI:18420"/>
        <label>1</label>
    </ligand>
</feature>
<feature type="binding site" evidence="2">
    <location>
        <position position="52"/>
    </location>
    <ligand>
        <name>substrate</name>
    </ligand>
</feature>
<dbReference type="Proteomes" id="UP000006242">
    <property type="component" value="Unassembled WGS sequence"/>
</dbReference>
<dbReference type="SUPFAM" id="SSF56042">
    <property type="entry name" value="PurM C-terminal domain-like"/>
    <property type="match status" value="1"/>
</dbReference>
<evidence type="ECO:0000259" key="4">
    <source>
        <dbReference type="Pfam" id="PF02769"/>
    </source>
</evidence>
<feature type="binding site" evidence="2">
    <location>
        <position position="311"/>
    </location>
    <ligand>
        <name>substrate</name>
    </ligand>
</feature>
<dbReference type="CDD" id="cd02194">
    <property type="entry name" value="ThiL"/>
    <property type="match status" value="1"/>
</dbReference>
<feature type="domain" description="PurM-like N-terminal" evidence="3">
    <location>
        <begin position="26"/>
        <end position="134"/>
    </location>
</feature>
<dbReference type="HAMAP" id="MF_02128">
    <property type="entry name" value="TMP_kinase"/>
    <property type="match status" value="1"/>
</dbReference>
<comment type="function">
    <text evidence="2">Catalyzes the ATP-dependent phosphorylation of thiamine-monophosphate (TMP) to form thiamine-pyrophosphate (TPP), the active form of vitamin B1.</text>
</comment>
<dbReference type="OrthoDB" id="9802811at2"/>
<dbReference type="RefSeq" id="WP_006913521.1">
    <property type="nucleotide sequence ID" value="NZ_AFNV02000020.1"/>
</dbReference>
<dbReference type="GO" id="GO:0009229">
    <property type="term" value="P:thiamine diphosphate biosynthetic process"/>
    <property type="evidence" value="ECO:0007669"/>
    <property type="project" value="UniProtKB-UniRule"/>
</dbReference>
<feature type="binding site" evidence="2">
    <location>
        <position position="208"/>
    </location>
    <ligand>
        <name>ATP</name>
        <dbReference type="ChEBI" id="CHEBI:30616"/>
    </ligand>
</feature>
<feature type="binding site" evidence="2">
    <location>
        <position position="45"/>
    </location>
    <ligand>
        <name>Mg(2+)</name>
        <dbReference type="ChEBI" id="CHEBI:18420"/>
        <label>1</label>
    </ligand>
</feature>
<dbReference type="SUPFAM" id="SSF55326">
    <property type="entry name" value="PurM N-terminal domain-like"/>
    <property type="match status" value="1"/>
</dbReference>
<gene>
    <name evidence="2 5" type="primary">thiL</name>
    <name evidence="5" type="ORF">SSPSH_002743</name>
</gene>
<dbReference type="Pfam" id="PF00586">
    <property type="entry name" value="AIRS"/>
    <property type="match status" value="1"/>
</dbReference>
<feature type="binding site" evidence="2">
    <location>
        <position position="45"/>
    </location>
    <ligand>
        <name>Mg(2+)</name>
        <dbReference type="ChEBI" id="CHEBI:18420"/>
        <label>2</label>
    </ligand>
</feature>
<dbReference type="EMBL" id="AFNV02000020">
    <property type="protein sequence ID" value="ERJ18298.1"/>
    <property type="molecule type" value="Genomic_DNA"/>
</dbReference>
<evidence type="ECO:0000313" key="6">
    <source>
        <dbReference type="Proteomes" id="UP000006242"/>
    </source>
</evidence>
<comment type="caution">
    <text evidence="2">Lacks conserved residue(s) required for the propagation of feature annotation.</text>
</comment>
<dbReference type="GO" id="GO:0000287">
    <property type="term" value="F:magnesium ion binding"/>
    <property type="evidence" value="ECO:0007669"/>
    <property type="project" value="UniProtKB-UniRule"/>
</dbReference>
<feature type="binding site" evidence="2">
    <location>
        <position position="206"/>
    </location>
    <ligand>
        <name>Mg(2+)</name>
        <dbReference type="ChEBI" id="CHEBI:18420"/>
        <label>3</label>
    </ligand>
</feature>
<evidence type="ECO:0000256" key="1">
    <source>
        <dbReference type="ARBA" id="ARBA00022977"/>
    </source>
</evidence>
<evidence type="ECO:0000259" key="3">
    <source>
        <dbReference type="Pfam" id="PF00586"/>
    </source>
</evidence>
<dbReference type="STRING" id="1033802.SSPSH_002743"/>